<accession>A0A398ARN0</accession>
<gene>
    <name evidence="1" type="ORF">BRARA_A03055</name>
</gene>
<dbReference type="EMBL" id="CM010628">
    <property type="protein sequence ID" value="RID80389.1"/>
    <property type="molecule type" value="Genomic_DNA"/>
</dbReference>
<sequence length="48" mass="5706">MNHHFRGNQRVSQVHRLCLVHQSQHLAHAHRSCFTCHLVKILFVMMES</sequence>
<name>A0A398ARN0_BRACM</name>
<reference evidence="1 2" key="1">
    <citation type="submission" date="2018-06" db="EMBL/GenBank/DDBJ databases">
        <title>WGS assembly of Brassica rapa FPsc.</title>
        <authorList>
            <person name="Bowman J."/>
            <person name="Kohchi T."/>
            <person name="Yamato K."/>
            <person name="Jenkins J."/>
            <person name="Shu S."/>
            <person name="Ishizaki K."/>
            <person name="Yamaoka S."/>
            <person name="Nishihama R."/>
            <person name="Nakamura Y."/>
            <person name="Berger F."/>
            <person name="Adam C."/>
            <person name="Aki S."/>
            <person name="Althoff F."/>
            <person name="Araki T."/>
            <person name="Arteaga-Vazquez M."/>
            <person name="Balasubrmanian S."/>
            <person name="Bauer D."/>
            <person name="Boehm C."/>
            <person name="Briginshaw L."/>
            <person name="Caballero-Perez J."/>
            <person name="Catarino B."/>
            <person name="Chen F."/>
            <person name="Chiyoda S."/>
            <person name="Chovatia M."/>
            <person name="Davies K."/>
            <person name="Delmans M."/>
            <person name="Demura T."/>
            <person name="Dierschke T."/>
            <person name="Dolan L."/>
            <person name="Dorantes-Acosta A."/>
            <person name="Eklund D."/>
            <person name="Florent S."/>
            <person name="Flores-Sandoval E."/>
            <person name="Fujiyama A."/>
            <person name="Fukuzawa H."/>
            <person name="Galik B."/>
            <person name="Grimanelli D."/>
            <person name="Grimwood J."/>
            <person name="Grossniklaus U."/>
            <person name="Hamada T."/>
            <person name="Haseloff J."/>
            <person name="Hetherington A."/>
            <person name="Higo A."/>
            <person name="Hirakawa Y."/>
            <person name="Hundley H."/>
            <person name="Ikeda Y."/>
            <person name="Inoue K."/>
            <person name="Inoue S."/>
            <person name="Ishida S."/>
            <person name="Jia Q."/>
            <person name="Kakita M."/>
            <person name="Kanazawa T."/>
            <person name="Kawai Y."/>
            <person name="Kawashima T."/>
            <person name="Kennedy M."/>
            <person name="Kinose K."/>
            <person name="Kinoshita T."/>
            <person name="Kohara Y."/>
            <person name="Koide E."/>
            <person name="Komatsu K."/>
            <person name="Kopischke S."/>
            <person name="Kubo M."/>
            <person name="Kyozuka J."/>
            <person name="Lagercrantz U."/>
            <person name="Lin S."/>
            <person name="Lindquist E."/>
            <person name="Lipzen A."/>
            <person name="Lu C."/>
            <person name="Luna E."/>
            <person name="Martienssen R."/>
            <person name="Minamino N."/>
            <person name="Mizutani M."/>
            <person name="Mizutani M."/>
            <person name="Mochizuki N."/>
            <person name="Monte I."/>
            <person name="Mosher R."/>
            <person name="Nagasaki H."/>
            <person name="Nakagami H."/>
            <person name="Naramoto S."/>
            <person name="Nishitani K."/>
            <person name="Ohtani M."/>
            <person name="Okamoto T."/>
            <person name="Okumura M."/>
            <person name="Phillips J."/>
            <person name="Pollak B."/>
            <person name="Reinders A."/>
            <person name="Roevekamp M."/>
            <person name="Sano R."/>
            <person name="Sawa S."/>
            <person name="Schmid M."/>
            <person name="Shirakawa M."/>
            <person name="Solano R."/>
            <person name="Spunde A."/>
            <person name="Suetsugu N."/>
            <person name="Sugano S."/>
            <person name="Sugiyama A."/>
            <person name="Sun R."/>
            <person name="Suzuki Y."/>
            <person name="Takenaka M."/>
            <person name="Takezawa D."/>
            <person name="Tomogane H."/>
            <person name="Tsuzuki M."/>
            <person name="Ueda T."/>
            <person name="Umeda M."/>
            <person name="Ward J."/>
            <person name="Watanabe Y."/>
            <person name="Yazaki K."/>
            <person name="Yokoyama R."/>
            <person name="Yoshitake Y."/>
            <person name="Yotsui I."/>
            <person name="Zachgo S."/>
            <person name="Schmutz J."/>
        </authorList>
    </citation>
    <scope>NUCLEOTIDE SEQUENCE [LARGE SCALE GENOMIC DNA]</scope>
    <source>
        <strain evidence="2">cv. B-3</strain>
    </source>
</reference>
<protein>
    <submittedName>
        <fullName evidence="1">Uncharacterized protein</fullName>
    </submittedName>
</protein>
<dbReference type="Proteomes" id="UP000264353">
    <property type="component" value="Chromosome A1"/>
</dbReference>
<organism evidence="1 2">
    <name type="scientific">Brassica campestris</name>
    <name type="common">Field mustard</name>
    <dbReference type="NCBI Taxonomy" id="3711"/>
    <lineage>
        <taxon>Eukaryota</taxon>
        <taxon>Viridiplantae</taxon>
        <taxon>Streptophyta</taxon>
        <taxon>Embryophyta</taxon>
        <taxon>Tracheophyta</taxon>
        <taxon>Spermatophyta</taxon>
        <taxon>Magnoliopsida</taxon>
        <taxon>eudicotyledons</taxon>
        <taxon>Gunneridae</taxon>
        <taxon>Pentapetalae</taxon>
        <taxon>rosids</taxon>
        <taxon>malvids</taxon>
        <taxon>Brassicales</taxon>
        <taxon>Brassicaceae</taxon>
        <taxon>Brassiceae</taxon>
        <taxon>Brassica</taxon>
    </lineage>
</organism>
<dbReference type="AlphaFoldDB" id="A0A398ARN0"/>
<evidence type="ECO:0000313" key="2">
    <source>
        <dbReference type="Proteomes" id="UP000264353"/>
    </source>
</evidence>
<proteinExistence type="predicted"/>
<evidence type="ECO:0000313" key="1">
    <source>
        <dbReference type="EMBL" id="RID80389.1"/>
    </source>
</evidence>